<comment type="caution">
    <text evidence="3">The sequence shown here is derived from an EMBL/GenBank/DDBJ whole genome shotgun (WGS) entry which is preliminary data.</text>
</comment>
<evidence type="ECO:0000256" key="2">
    <source>
        <dbReference type="SAM" id="SignalP"/>
    </source>
</evidence>
<reference evidence="3" key="1">
    <citation type="submission" date="2022-08" db="EMBL/GenBank/DDBJ databases">
        <authorList>
            <consortium name="DOE Joint Genome Institute"/>
            <person name="Min B."/>
            <person name="Riley R."/>
            <person name="Sierra-Patev S."/>
            <person name="Naranjo-Ortiz M."/>
            <person name="Looney B."/>
            <person name="Konkel Z."/>
            <person name="Slot J.C."/>
            <person name="Sakamoto Y."/>
            <person name="Steenwyk J.L."/>
            <person name="Rokas A."/>
            <person name="Carro J."/>
            <person name="Camarero S."/>
            <person name="Ferreira P."/>
            <person name="Molpeceres G."/>
            <person name="Ruiz-Duenas F.J."/>
            <person name="Serrano A."/>
            <person name="Henrissat B."/>
            <person name="Drula E."/>
            <person name="Hughes K.W."/>
            <person name="Mata J.L."/>
            <person name="Ishikawa N.K."/>
            <person name="Vargas-Isla R."/>
            <person name="Ushijima S."/>
            <person name="Smith C.A."/>
            <person name="Ahrendt S."/>
            <person name="Andreopoulos W."/>
            <person name="He G."/>
            <person name="Labutti K."/>
            <person name="Lipzen A."/>
            <person name="Ng V."/>
            <person name="Sandor L."/>
            <person name="Barry K."/>
            <person name="Martinez A.T."/>
            <person name="Xiao Y."/>
            <person name="Gibbons J.G."/>
            <person name="Terashima K."/>
            <person name="Hibbett D.S."/>
            <person name="Grigoriev I.V."/>
        </authorList>
    </citation>
    <scope>NUCLEOTIDE SEQUENCE</scope>
    <source>
        <strain evidence="3">TFB9207</strain>
    </source>
</reference>
<name>A0AA38PKK5_9AGAR</name>
<feature type="compositionally biased region" description="Polar residues" evidence="1">
    <location>
        <begin position="26"/>
        <end position="49"/>
    </location>
</feature>
<evidence type="ECO:0000256" key="1">
    <source>
        <dbReference type="SAM" id="MobiDB-lite"/>
    </source>
</evidence>
<protein>
    <submittedName>
        <fullName evidence="3">Uncharacterized protein</fullName>
    </submittedName>
</protein>
<feature type="signal peptide" evidence="2">
    <location>
        <begin position="1"/>
        <end position="26"/>
    </location>
</feature>
<evidence type="ECO:0000313" key="4">
    <source>
        <dbReference type="Proteomes" id="UP001163846"/>
    </source>
</evidence>
<sequence>MTRLTASRVLLAVLFLAATISSGSLAAPTTSSPMSFNPSSTEAQAQNPDLQHRGVEPANLVPRRVDDDHTFQDLKHNQGEKDSEQEPSNSSLHVNLIQRRGDARQQLQEADAAVNALKLIKEKVSTMSSENSRRLYIKQMEGSLREVKKSAVTIKAETSGFPAIESVAENAIKRCDELLTQGGLAV</sequence>
<feature type="chain" id="PRO_5041425564" evidence="2">
    <location>
        <begin position="27"/>
        <end position="186"/>
    </location>
</feature>
<evidence type="ECO:0000313" key="3">
    <source>
        <dbReference type="EMBL" id="KAJ3844657.1"/>
    </source>
</evidence>
<keyword evidence="2" id="KW-0732">Signal</keyword>
<keyword evidence="4" id="KW-1185">Reference proteome</keyword>
<proteinExistence type="predicted"/>
<organism evidence="3 4">
    <name type="scientific">Lentinula raphanica</name>
    <dbReference type="NCBI Taxonomy" id="153919"/>
    <lineage>
        <taxon>Eukaryota</taxon>
        <taxon>Fungi</taxon>
        <taxon>Dikarya</taxon>
        <taxon>Basidiomycota</taxon>
        <taxon>Agaricomycotina</taxon>
        <taxon>Agaricomycetes</taxon>
        <taxon>Agaricomycetidae</taxon>
        <taxon>Agaricales</taxon>
        <taxon>Marasmiineae</taxon>
        <taxon>Omphalotaceae</taxon>
        <taxon>Lentinula</taxon>
    </lineage>
</organism>
<dbReference type="EMBL" id="MU805949">
    <property type="protein sequence ID" value="KAJ3844657.1"/>
    <property type="molecule type" value="Genomic_DNA"/>
</dbReference>
<dbReference type="Proteomes" id="UP001163846">
    <property type="component" value="Unassembled WGS sequence"/>
</dbReference>
<gene>
    <name evidence="3" type="ORF">F5878DRAFT_720545</name>
</gene>
<feature type="region of interest" description="Disordered" evidence="1">
    <location>
        <begin position="26"/>
        <end position="52"/>
    </location>
</feature>
<accession>A0AA38PKK5</accession>
<dbReference type="AlphaFoldDB" id="A0AA38PKK5"/>